<dbReference type="PANTHER" id="PTHR37804:SF1">
    <property type="entry name" value="CDAA REGULATORY PROTEIN CDAR"/>
    <property type="match status" value="1"/>
</dbReference>
<feature type="region of interest" description="Disordered" evidence="1">
    <location>
        <begin position="317"/>
        <end position="380"/>
    </location>
</feature>
<name>A0ABQ6YYJ1_9ENTE</name>
<dbReference type="Pfam" id="PF07949">
    <property type="entry name" value="YbbR"/>
    <property type="match status" value="2"/>
</dbReference>
<proteinExistence type="predicted"/>
<sequence length="380" mass="41739">MFTKERRSNIMYALLALLFSFVLFFYANGSNLQNTFTTTPNMFEETLEDVPVQIKYNQDKYFIQGYQPTVNVDLRSINRIQLDAETNEETRNFRVVADLTSLSEGTHDVMLEVQNMSNSVKATISPQIFTVTIEKKVAKEFPVEVDFSEENLQDGFRLDKITSIPNKVTVTTGEQTAEEISKVIADVSSLQGITSNQTQKVPVHAVNKNGDILQTTIQPEEVQVEAIVSAPEKEVSLFASQQGTTPNGISHFNYVLDQTKATISGSQELIDSLSSIGVPVDVSTIREKTTQVVTIPVPDGVISHPQEVTIEITPVFLDSSEERPSETIPSTSSPVSGTESTEPIPSSETTTSASTTPEVSESGNVEEPIQSSSSQEQETE</sequence>
<keyword evidence="3" id="KW-1185">Reference proteome</keyword>
<feature type="compositionally biased region" description="Polar residues" evidence="1">
    <location>
        <begin position="327"/>
        <end position="337"/>
    </location>
</feature>
<dbReference type="RefSeq" id="WP_161902558.1">
    <property type="nucleotide sequence ID" value="NZ_MAEL01000045.1"/>
</dbReference>
<dbReference type="Proteomes" id="UP000782705">
    <property type="component" value="Unassembled WGS sequence"/>
</dbReference>
<accession>A0ABQ6YYJ1</accession>
<gene>
    <name evidence="2" type="ORF">BAU17_11835</name>
</gene>
<evidence type="ECO:0000313" key="2">
    <source>
        <dbReference type="EMBL" id="KAF1302898.1"/>
    </source>
</evidence>
<comment type="caution">
    <text evidence="2">The sequence shown here is derived from an EMBL/GenBank/DDBJ whole genome shotgun (WGS) entry which is preliminary data.</text>
</comment>
<evidence type="ECO:0000256" key="1">
    <source>
        <dbReference type="SAM" id="MobiDB-lite"/>
    </source>
</evidence>
<protein>
    <recommendedName>
        <fullName evidence="4">YbbR-like protein</fullName>
    </recommendedName>
</protein>
<dbReference type="EMBL" id="MAEL01000045">
    <property type="protein sequence ID" value="KAF1302898.1"/>
    <property type="molecule type" value="Genomic_DNA"/>
</dbReference>
<evidence type="ECO:0000313" key="3">
    <source>
        <dbReference type="Proteomes" id="UP000782705"/>
    </source>
</evidence>
<dbReference type="Gene3D" id="2.170.120.30">
    <property type="match status" value="1"/>
</dbReference>
<organism evidence="2 3">
    <name type="scientific">Candidatus Enterococcus willemsii</name>
    <dbReference type="NCBI Taxonomy" id="1857215"/>
    <lineage>
        <taxon>Bacteria</taxon>
        <taxon>Bacillati</taxon>
        <taxon>Bacillota</taxon>
        <taxon>Bacilli</taxon>
        <taxon>Lactobacillales</taxon>
        <taxon>Enterococcaceae</taxon>
        <taxon>Enterococcus</taxon>
    </lineage>
</organism>
<dbReference type="PANTHER" id="PTHR37804">
    <property type="entry name" value="CDAA REGULATORY PROTEIN CDAR"/>
    <property type="match status" value="1"/>
</dbReference>
<evidence type="ECO:0008006" key="4">
    <source>
        <dbReference type="Google" id="ProtNLM"/>
    </source>
</evidence>
<feature type="compositionally biased region" description="Low complexity" evidence="1">
    <location>
        <begin position="338"/>
        <end position="380"/>
    </location>
</feature>
<dbReference type="Gene3D" id="2.170.120.40">
    <property type="entry name" value="YbbR-like domain"/>
    <property type="match status" value="2"/>
</dbReference>
<dbReference type="InterPro" id="IPR053154">
    <property type="entry name" value="c-di-AMP_regulator"/>
</dbReference>
<dbReference type="InterPro" id="IPR012505">
    <property type="entry name" value="YbbR"/>
</dbReference>
<reference evidence="2 3" key="1">
    <citation type="submission" date="2016-06" db="EMBL/GenBank/DDBJ databases">
        <title>Four novel species of enterococci isolated from chicken manure.</title>
        <authorList>
            <person name="Van Tyne D."/>
        </authorList>
    </citation>
    <scope>NUCLEOTIDE SEQUENCE [LARGE SCALE GENOMIC DNA]</scope>
    <source>
        <strain evidence="2 3">CU12B</strain>
    </source>
</reference>